<dbReference type="SUPFAM" id="SSF53448">
    <property type="entry name" value="Nucleotide-diphospho-sugar transferases"/>
    <property type="match status" value="1"/>
</dbReference>
<dbReference type="InterPro" id="IPR029044">
    <property type="entry name" value="Nucleotide-diphossugar_trans"/>
</dbReference>
<dbReference type="OrthoDB" id="9790005at2"/>
<dbReference type="PANTHER" id="PTHR43685">
    <property type="entry name" value="GLYCOSYLTRANSFERASE"/>
    <property type="match status" value="1"/>
</dbReference>
<dbReference type="Proteomes" id="UP000184404">
    <property type="component" value="Unassembled WGS sequence"/>
</dbReference>
<keyword evidence="1" id="KW-0808">Transferase</keyword>
<dbReference type="AlphaFoldDB" id="A0A1M4XND5"/>
<sequence>MKAQVIIPIYRPDEKLIKLLRSIKLQAHVDFDVLIIDSGSDKKYLTELGGINAAVKEIDAASFNHGGTRQMGVEMFPDKDVFVFLTQDAILADSSALNKLLDAFRDSAVGCAYGRQLPHEGAGAFASHARLCNYGDRSYVYELADKEKHGMKTVFISNSFAAYRRTALEEAGGFPTHTILCEDMYAAANMVLKGWKIAYRADAMVYHSHDYSIWQEFKRYFDIGVFHATESWIRTTFGAAEGAGRRFVISEIKYLLKRNPLLLVPMVFRDGMKFFGYRLGLKHSCFSKRLCASLSMTKRYWT</sequence>
<reference evidence="1 2" key="1">
    <citation type="submission" date="2016-11" db="EMBL/GenBank/DDBJ databases">
        <authorList>
            <person name="Jaros S."/>
            <person name="Januszkiewicz K."/>
            <person name="Wedrychowicz H."/>
        </authorList>
    </citation>
    <scope>NUCLEOTIDE SEQUENCE [LARGE SCALE GENOMIC DNA]</scope>
    <source>
        <strain evidence="1 2">DSM 10502</strain>
    </source>
</reference>
<dbReference type="GO" id="GO:0016740">
    <property type="term" value="F:transferase activity"/>
    <property type="evidence" value="ECO:0007669"/>
    <property type="project" value="UniProtKB-KW"/>
</dbReference>
<proteinExistence type="predicted"/>
<dbReference type="EMBL" id="FQUG01000005">
    <property type="protein sequence ID" value="SHE94999.1"/>
    <property type="molecule type" value="Genomic_DNA"/>
</dbReference>
<protein>
    <submittedName>
        <fullName evidence="1">Rhamnosyltransferase</fullName>
    </submittedName>
</protein>
<dbReference type="Gene3D" id="3.90.550.10">
    <property type="entry name" value="Spore Coat Polysaccharide Biosynthesis Protein SpsA, Chain A"/>
    <property type="match status" value="1"/>
</dbReference>
<name>A0A1M4XND5_9FIRM</name>
<dbReference type="InterPro" id="IPR050834">
    <property type="entry name" value="Glycosyltransf_2"/>
</dbReference>
<dbReference type="RefSeq" id="WP_072935639.1">
    <property type="nucleotide sequence ID" value="NZ_FQUG01000005.1"/>
</dbReference>
<dbReference type="STRING" id="1123243.SAMN02745190_01547"/>
<dbReference type="Pfam" id="PF13641">
    <property type="entry name" value="Glyco_tranf_2_3"/>
    <property type="match status" value="1"/>
</dbReference>
<dbReference type="GO" id="GO:0044010">
    <property type="term" value="P:single-species biofilm formation"/>
    <property type="evidence" value="ECO:0007669"/>
    <property type="project" value="TreeGrafter"/>
</dbReference>
<evidence type="ECO:0000313" key="2">
    <source>
        <dbReference type="Proteomes" id="UP000184404"/>
    </source>
</evidence>
<dbReference type="PANTHER" id="PTHR43685:SF13">
    <property type="entry name" value="O ANTIGEN BIOSYNTHESIS RHAMNOSYLTRANSFERASE RFBN"/>
    <property type="match status" value="1"/>
</dbReference>
<evidence type="ECO:0000313" key="1">
    <source>
        <dbReference type="EMBL" id="SHE94999.1"/>
    </source>
</evidence>
<organism evidence="1 2">
    <name type="scientific">Schwartzia succinivorans DSM 10502</name>
    <dbReference type="NCBI Taxonomy" id="1123243"/>
    <lineage>
        <taxon>Bacteria</taxon>
        <taxon>Bacillati</taxon>
        <taxon>Bacillota</taxon>
        <taxon>Negativicutes</taxon>
        <taxon>Selenomonadales</taxon>
        <taxon>Selenomonadaceae</taxon>
        <taxon>Schwartzia</taxon>
    </lineage>
</organism>
<accession>A0A1M4XND5</accession>
<gene>
    <name evidence="1" type="ORF">SAMN02745190_01547</name>
</gene>
<keyword evidence="2" id="KW-1185">Reference proteome</keyword>